<keyword evidence="3" id="KW-1185">Reference proteome</keyword>
<sequence length="90" mass="10089">MSGREARLPWPRPERAVAGRAGTIPGGTAGRRALRGTIMTWWNFVARTRAEIDSAYASWARQDDRFGRVRSSLPLIPAKAPFWKQDPGPR</sequence>
<dbReference type="Proteomes" id="UP000275256">
    <property type="component" value="Unassembled WGS sequence"/>
</dbReference>
<dbReference type="EMBL" id="REFW01000001">
    <property type="protein sequence ID" value="RMB61527.1"/>
    <property type="molecule type" value="Genomic_DNA"/>
</dbReference>
<organism evidence="2 3">
    <name type="scientific">Tessaracoccus antarcticus</name>
    <dbReference type="NCBI Taxonomy" id="2479848"/>
    <lineage>
        <taxon>Bacteria</taxon>
        <taxon>Bacillati</taxon>
        <taxon>Actinomycetota</taxon>
        <taxon>Actinomycetes</taxon>
        <taxon>Propionibacteriales</taxon>
        <taxon>Propionibacteriaceae</taxon>
        <taxon>Tessaracoccus</taxon>
    </lineage>
</organism>
<accession>A0A3M0GB36</accession>
<comment type="caution">
    <text evidence="2">The sequence shown here is derived from an EMBL/GenBank/DDBJ whole genome shotgun (WGS) entry which is preliminary data.</text>
</comment>
<reference evidence="2 3" key="1">
    <citation type="submission" date="2018-10" db="EMBL/GenBank/DDBJ databases">
        <title>Tessaracoccus antarcticuss sp. nov., isolated from sediment.</title>
        <authorList>
            <person name="Zhou L.Y."/>
            <person name="Du Z.J."/>
        </authorList>
    </citation>
    <scope>NUCLEOTIDE SEQUENCE [LARGE SCALE GENOMIC DNA]</scope>
    <source>
        <strain evidence="2 3">JDX10</strain>
    </source>
</reference>
<gene>
    <name evidence="2" type="ORF">EAX62_02480</name>
</gene>
<proteinExistence type="predicted"/>
<feature type="region of interest" description="Disordered" evidence="1">
    <location>
        <begin position="1"/>
        <end position="25"/>
    </location>
</feature>
<dbReference type="AlphaFoldDB" id="A0A3M0GB36"/>
<name>A0A3M0GB36_9ACTN</name>
<feature type="compositionally biased region" description="Basic and acidic residues" evidence="1">
    <location>
        <begin position="1"/>
        <end position="17"/>
    </location>
</feature>
<evidence type="ECO:0000256" key="1">
    <source>
        <dbReference type="SAM" id="MobiDB-lite"/>
    </source>
</evidence>
<protein>
    <submittedName>
        <fullName evidence="2">Uncharacterized protein</fullName>
    </submittedName>
</protein>
<evidence type="ECO:0000313" key="3">
    <source>
        <dbReference type="Proteomes" id="UP000275256"/>
    </source>
</evidence>
<evidence type="ECO:0000313" key="2">
    <source>
        <dbReference type="EMBL" id="RMB61527.1"/>
    </source>
</evidence>